<dbReference type="Proteomes" id="UP000054166">
    <property type="component" value="Unassembled WGS sequence"/>
</dbReference>
<proteinExistence type="predicted"/>
<dbReference type="OrthoDB" id="10602479at2759"/>
<dbReference type="InParanoid" id="A0A0C3ESQ3"/>
<reference evidence="1 2" key="1">
    <citation type="submission" date="2014-04" db="EMBL/GenBank/DDBJ databases">
        <authorList>
            <consortium name="DOE Joint Genome Institute"/>
            <person name="Kuo A."/>
            <person name="Tarkka M."/>
            <person name="Buscot F."/>
            <person name="Kohler A."/>
            <person name="Nagy L.G."/>
            <person name="Floudas D."/>
            <person name="Copeland A."/>
            <person name="Barry K.W."/>
            <person name="Cichocki N."/>
            <person name="Veneault-Fourrey C."/>
            <person name="LaButti K."/>
            <person name="Lindquist E.A."/>
            <person name="Lipzen A."/>
            <person name="Lundell T."/>
            <person name="Morin E."/>
            <person name="Murat C."/>
            <person name="Sun H."/>
            <person name="Tunlid A."/>
            <person name="Henrissat B."/>
            <person name="Grigoriev I.V."/>
            <person name="Hibbett D.S."/>
            <person name="Martin F."/>
            <person name="Nordberg H.P."/>
            <person name="Cantor M.N."/>
            <person name="Hua S.X."/>
        </authorList>
    </citation>
    <scope>NUCLEOTIDE SEQUENCE [LARGE SCALE GENOMIC DNA]</scope>
    <source>
        <strain evidence="1 2">F 1598</strain>
    </source>
</reference>
<dbReference type="EMBL" id="KN833484">
    <property type="protein sequence ID" value="KIM71109.1"/>
    <property type="molecule type" value="Genomic_DNA"/>
</dbReference>
<name>A0A0C3ESQ3_PILCF</name>
<evidence type="ECO:0000313" key="1">
    <source>
        <dbReference type="EMBL" id="KIM71109.1"/>
    </source>
</evidence>
<sequence>MGFPGPSEALTHASFAGRTQIFSLLAPRPPTFETVLFPGHVHPNQCGPMDLPNVTAMNLGERFVQLREARFAVISLYSRLREDLPRWLVEELDDPRFTLYVARGDEKLEKKYVDRGNFFRGLHPVYNPLITDREATYFRGAAYAYYRFRQDAIADTIDQLLHSPHYDHHLCRELLELGCLDQYGKDEQAYQFLEQYEDHAKGESNGSMEGMD</sequence>
<accession>A0A0C3ESQ3</accession>
<dbReference type="AlphaFoldDB" id="A0A0C3ESQ3"/>
<dbReference type="HOGENOM" id="CLU_1300126_0_0_1"/>
<keyword evidence="2" id="KW-1185">Reference proteome</keyword>
<gene>
    <name evidence="1" type="ORF">PILCRDRAFT_94023</name>
</gene>
<evidence type="ECO:0000313" key="2">
    <source>
        <dbReference type="Proteomes" id="UP000054166"/>
    </source>
</evidence>
<reference evidence="2" key="2">
    <citation type="submission" date="2015-01" db="EMBL/GenBank/DDBJ databases">
        <title>Evolutionary Origins and Diversification of the Mycorrhizal Mutualists.</title>
        <authorList>
            <consortium name="DOE Joint Genome Institute"/>
            <consortium name="Mycorrhizal Genomics Consortium"/>
            <person name="Kohler A."/>
            <person name="Kuo A."/>
            <person name="Nagy L.G."/>
            <person name="Floudas D."/>
            <person name="Copeland A."/>
            <person name="Barry K.W."/>
            <person name="Cichocki N."/>
            <person name="Veneault-Fourrey C."/>
            <person name="LaButti K."/>
            <person name="Lindquist E.A."/>
            <person name="Lipzen A."/>
            <person name="Lundell T."/>
            <person name="Morin E."/>
            <person name="Murat C."/>
            <person name="Riley R."/>
            <person name="Ohm R."/>
            <person name="Sun H."/>
            <person name="Tunlid A."/>
            <person name="Henrissat B."/>
            <person name="Grigoriev I.V."/>
            <person name="Hibbett D.S."/>
            <person name="Martin F."/>
        </authorList>
    </citation>
    <scope>NUCLEOTIDE SEQUENCE [LARGE SCALE GENOMIC DNA]</scope>
    <source>
        <strain evidence="2">F 1598</strain>
    </source>
</reference>
<protein>
    <submittedName>
        <fullName evidence="1">Uncharacterized protein</fullName>
    </submittedName>
</protein>
<organism evidence="1 2">
    <name type="scientific">Piloderma croceum (strain F 1598)</name>
    <dbReference type="NCBI Taxonomy" id="765440"/>
    <lineage>
        <taxon>Eukaryota</taxon>
        <taxon>Fungi</taxon>
        <taxon>Dikarya</taxon>
        <taxon>Basidiomycota</taxon>
        <taxon>Agaricomycotina</taxon>
        <taxon>Agaricomycetes</taxon>
        <taxon>Agaricomycetidae</taxon>
        <taxon>Atheliales</taxon>
        <taxon>Atheliaceae</taxon>
        <taxon>Piloderma</taxon>
    </lineage>
</organism>